<organism evidence="2 3">
    <name type="scientific">Caerostris extrusa</name>
    <name type="common">Bark spider</name>
    <name type="synonym">Caerostris bankana</name>
    <dbReference type="NCBI Taxonomy" id="172846"/>
    <lineage>
        <taxon>Eukaryota</taxon>
        <taxon>Metazoa</taxon>
        <taxon>Ecdysozoa</taxon>
        <taxon>Arthropoda</taxon>
        <taxon>Chelicerata</taxon>
        <taxon>Arachnida</taxon>
        <taxon>Araneae</taxon>
        <taxon>Araneomorphae</taxon>
        <taxon>Entelegynae</taxon>
        <taxon>Araneoidea</taxon>
        <taxon>Araneidae</taxon>
        <taxon>Caerostris</taxon>
    </lineage>
</organism>
<evidence type="ECO:0000313" key="3">
    <source>
        <dbReference type="Proteomes" id="UP001054945"/>
    </source>
</evidence>
<reference evidence="2 3" key="1">
    <citation type="submission" date="2021-06" db="EMBL/GenBank/DDBJ databases">
        <title>Caerostris extrusa draft genome.</title>
        <authorList>
            <person name="Kono N."/>
            <person name="Arakawa K."/>
        </authorList>
    </citation>
    <scope>NUCLEOTIDE SEQUENCE [LARGE SCALE GENOMIC DNA]</scope>
</reference>
<comment type="caution">
    <text evidence="2">The sequence shown here is derived from an EMBL/GenBank/DDBJ whole genome shotgun (WGS) entry which is preliminary data.</text>
</comment>
<evidence type="ECO:0000256" key="1">
    <source>
        <dbReference type="SAM" id="SignalP"/>
    </source>
</evidence>
<protein>
    <submittedName>
        <fullName evidence="2">Uncharacterized protein</fullName>
    </submittedName>
</protein>
<evidence type="ECO:0000313" key="2">
    <source>
        <dbReference type="EMBL" id="GIY70518.1"/>
    </source>
</evidence>
<proteinExistence type="predicted"/>
<name>A0AAV4VLX9_CAEEX</name>
<accession>A0AAV4VLX9</accession>
<feature type="signal peptide" evidence="1">
    <location>
        <begin position="1"/>
        <end position="21"/>
    </location>
</feature>
<dbReference type="Proteomes" id="UP001054945">
    <property type="component" value="Unassembled WGS sequence"/>
</dbReference>
<feature type="chain" id="PRO_5043864993" evidence="1">
    <location>
        <begin position="22"/>
        <end position="236"/>
    </location>
</feature>
<dbReference type="AlphaFoldDB" id="A0AAV4VLX9"/>
<keyword evidence="1" id="KW-0732">Signal</keyword>
<keyword evidence="3" id="KW-1185">Reference proteome</keyword>
<sequence length="236" mass="26888">MLVTWPHVPFSLCLSAACTLTRNIAAWVATFGDQAPRMGNTLEIKVRPPERRKSLMSYQNSTQTPKNFACIELLSQLKRTIVLDGLCTTGNLTSVLCPFTPNRLMQTVSLSRRKKSEHCEFLVGVSGGRARAATYEEWQRRSFVPRSGEQLARVVQRGWSSRAFLVLNEPPTPINKLSAKRICWPETIALPRRRLFQAPNDKRMLSIPFNFFWSEYPAEWVETNKGRIQKGITNFG</sequence>
<dbReference type="EMBL" id="BPLR01014677">
    <property type="protein sequence ID" value="GIY70518.1"/>
    <property type="molecule type" value="Genomic_DNA"/>
</dbReference>
<gene>
    <name evidence="2" type="ORF">CEXT_359721</name>
</gene>